<reference evidence="3 4" key="1">
    <citation type="journal article" date="2017" name="Nat. Microbiol.">
        <title>Natural product diversity associated with the nematode symbionts Photorhabdus and Xenorhabdus.</title>
        <authorList>
            <person name="Tobias N.J."/>
            <person name="Wolff H."/>
            <person name="Djahanschiri B."/>
            <person name="Grundmann F."/>
            <person name="Kronenwerth M."/>
            <person name="Shi Y.M."/>
            <person name="Simonyi S."/>
            <person name="Grun P."/>
            <person name="Shapiro-Ilan D."/>
            <person name="Pidot S.J."/>
            <person name="Stinear T.P."/>
            <person name="Ebersberger I."/>
            <person name="Bode H.B."/>
        </authorList>
    </citation>
    <scope>NUCLEOTIDE SEQUENCE [LARGE SCALE GENOMIC DNA]</scope>
    <source>
        <strain evidence="3 4">DSM 16342</strain>
    </source>
</reference>
<feature type="transmembrane region" description="Helical" evidence="1">
    <location>
        <begin position="70"/>
        <end position="86"/>
    </location>
</feature>
<gene>
    <name evidence="3" type="ORF">Xbud_03165</name>
</gene>
<dbReference type="Pfam" id="PF01478">
    <property type="entry name" value="Peptidase_A24"/>
    <property type="match status" value="1"/>
</dbReference>
<name>A0A2D0ITA4_XENBU</name>
<dbReference type="Proteomes" id="UP000225833">
    <property type="component" value="Unassembled WGS sequence"/>
</dbReference>
<keyword evidence="1" id="KW-0812">Transmembrane</keyword>
<feature type="transmembrane region" description="Helical" evidence="1">
    <location>
        <begin position="184"/>
        <end position="206"/>
    </location>
</feature>
<dbReference type="RefSeq" id="WP_099136911.1">
    <property type="nucleotide sequence ID" value="NZ_CAWNNJ010000088.1"/>
</dbReference>
<dbReference type="GO" id="GO:0004190">
    <property type="term" value="F:aspartic-type endopeptidase activity"/>
    <property type="evidence" value="ECO:0007669"/>
    <property type="project" value="InterPro"/>
</dbReference>
<sequence length="209" mass="24061">MILYMALMCVFSYILSRIFPGIYLRVKKNTLQQYKELKEEDDNVGIFPLISVLMFLLPVVIYSLSNDRLLSVYCFLLAVVGYSDLSSRWIPDIFIYLLLGLSVYSLPTEEVSSSLYAAVFFVAPALLLSAYGYIIKREQWIASGDYYLFPSVGMMVLPEYAAGMMLLALWFTLLLTRWFQKVPLVTVVYFTFSGYQICHLSGWLSFSFF</sequence>
<dbReference type="AlphaFoldDB" id="A0A2D0ITA4"/>
<feature type="transmembrane region" description="Helical" evidence="1">
    <location>
        <begin position="114"/>
        <end position="134"/>
    </location>
</feature>
<feature type="transmembrane region" description="Helical" evidence="1">
    <location>
        <begin position="44"/>
        <end position="64"/>
    </location>
</feature>
<accession>A0A2D0ITA4</accession>
<evidence type="ECO:0000256" key="1">
    <source>
        <dbReference type="SAM" id="Phobius"/>
    </source>
</evidence>
<dbReference type="InterPro" id="IPR000045">
    <property type="entry name" value="Prepilin_IV_endopep_pep"/>
</dbReference>
<protein>
    <recommendedName>
        <fullName evidence="2">Prepilin type IV endopeptidase peptidase domain-containing protein</fullName>
    </recommendedName>
</protein>
<evidence type="ECO:0000313" key="3">
    <source>
        <dbReference type="EMBL" id="PHM25089.1"/>
    </source>
</evidence>
<evidence type="ECO:0000259" key="2">
    <source>
        <dbReference type="Pfam" id="PF01478"/>
    </source>
</evidence>
<evidence type="ECO:0000313" key="4">
    <source>
        <dbReference type="Proteomes" id="UP000225833"/>
    </source>
</evidence>
<feature type="domain" description="Prepilin type IV endopeptidase peptidase" evidence="2">
    <location>
        <begin position="72"/>
        <end position="175"/>
    </location>
</feature>
<organism evidence="3 4">
    <name type="scientific">Xenorhabdus budapestensis</name>
    <dbReference type="NCBI Taxonomy" id="290110"/>
    <lineage>
        <taxon>Bacteria</taxon>
        <taxon>Pseudomonadati</taxon>
        <taxon>Pseudomonadota</taxon>
        <taxon>Gammaproteobacteria</taxon>
        <taxon>Enterobacterales</taxon>
        <taxon>Morganellaceae</taxon>
        <taxon>Xenorhabdus</taxon>
    </lineage>
</organism>
<keyword evidence="1" id="KW-1133">Transmembrane helix</keyword>
<comment type="caution">
    <text evidence="3">The sequence shown here is derived from an EMBL/GenBank/DDBJ whole genome shotgun (WGS) entry which is preliminary data.</text>
</comment>
<dbReference type="GO" id="GO:0016020">
    <property type="term" value="C:membrane"/>
    <property type="evidence" value="ECO:0007669"/>
    <property type="project" value="InterPro"/>
</dbReference>
<dbReference type="EMBL" id="NIBS01000021">
    <property type="protein sequence ID" value="PHM25089.1"/>
    <property type="molecule type" value="Genomic_DNA"/>
</dbReference>
<proteinExistence type="predicted"/>
<keyword evidence="1" id="KW-0472">Membrane</keyword>
<dbReference type="OrthoDB" id="6636515at2"/>
<feature type="transmembrane region" description="Helical" evidence="1">
    <location>
        <begin position="146"/>
        <end position="172"/>
    </location>
</feature>
<feature type="transmembrane region" description="Helical" evidence="1">
    <location>
        <begin position="6"/>
        <end position="24"/>
    </location>
</feature>